<dbReference type="EMBL" id="CM029038">
    <property type="protein sequence ID" value="KAG2651038.1"/>
    <property type="molecule type" value="Genomic_DNA"/>
</dbReference>
<dbReference type="SUPFAM" id="SSF52540">
    <property type="entry name" value="P-loop containing nucleoside triphosphate hydrolases"/>
    <property type="match status" value="1"/>
</dbReference>
<sequence length="66" mass="7225">MLVGDSGIGKSNLLSHFTKNSFALDSKTTIGVEFATRTTLQIRRFCYLHLSPPLSLSVPVLCLSKL</sequence>
<dbReference type="Gene3D" id="3.40.50.300">
    <property type="entry name" value="P-loop containing nucleotide triphosphate hydrolases"/>
    <property type="match status" value="1"/>
</dbReference>
<keyword evidence="2" id="KW-1185">Reference proteome</keyword>
<comment type="caution">
    <text evidence="1">The sequence shown here is derived from an EMBL/GenBank/DDBJ whole genome shotgun (WGS) entry which is preliminary data.</text>
</comment>
<gene>
    <name evidence="1" type="ORF">PVAP13_1NG213119</name>
</gene>
<dbReference type="Pfam" id="PF00071">
    <property type="entry name" value="Ras"/>
    <property type="match status" value="1"/>
</dbReference>
<proteinExistence type="predicted"/>
<dbReference type="AlphaFoldDB" id="A0A8T0WW61"/>
<evidence type="ECO:0000313" key="2">
    <source>
        <dbReference type="Proteomes" id="UP000823388"/>
    </source>
</evidence>
<organism evidence="1 2">
    <name type="scientific">Panicum virgatum</name>
    <name type="common">Blackwell switchgrass</name>
    <dbReference type="NCBI Taxonomy" id="38727"/>
    <lineage>
        <taxon>Eukaryota</taxon>
        <taxon>Viridiplantae</taxon>
        <taxon>Streptophyta</taxon>
        <taxon>Embryophyta</taxon>
        <taxon>Tracheophyta</taxon>
        <taxon>Spermatophyta</taxon>
        <taxon>Magnoliopsida</taxon>
        <taxon>Liliopsida</taxon>
        <taxon>Poales</taxon>
        <taxon>Poaceae</taxon>
        <taxon>PACMAD clade</taxon>
        <taxon>Panicoideae</taxon>
        <taxon>Panicodae</taxon>
        <taxon>Paniceae</taxon>
        <taxon>Panicinae</taxon>
        <taxon>Panicum</taxon>
        <taxon>Panicum sect. Hiantes</taxon>
    </lineage>
</organism>
<dbReference type="PANTHER" id="PTHR47979">
    <property type="entry name" value="DRAB11-RELATED"/>
    <property type="match status" value="1"/>
</dbReference>
<dbReference type="InterPro" id="IPR027417">
    <property type="entry name" value="P-loop_NTPase"/>
</dbReference>
<protein>
    <submittedName>
        <fullName evidence="1">Uncharacterized protein</fullName>
    </submittedName>
</protein>
<dbReference type="GO" id="GO:0003924">
    <property type="term" value="F:GTPase activity"/>
    <property type="evidence" value="ECO:0007669"/>
    <property type="project" value="InterPro"/>
</dbReference>
<evidence type="ECO:0000313" key="1">
    <source>
        <dbReference type="EMBL" id="KAG2651038.1"/>
    </source>
</evidence>
<dbReference type="InterPro" id="IPR050209">
    <property type="entry name" value="Rab_GTPases_membrane_traffic"/>
</dbReference>
<dbReference type="GO" id="GO:0005525">
    <property type="term" value="F:GTP binding"/>
    <property type="evidence" value="ECO:0007669"/>
    <property type="project" value="InterPro"/>
</dbReference>
<dbReference type="InterPro" id="IPR001806">
    <property type="entry name" value="Small_GTPase"/>
</dbReference>
<reference evidence="1" key="1">
    <citation type="submission" date="2020-05" db="EMBL/GenBank/DDBJ databases">
        <title>WGS assembly of Panicum virgatum.</title>
        <authorList>
            <person name="Lovell J.T."/>
            <person name="Jenkins J."/>
            <person name="Shu S."/>
            <person name="Juenger T.E."/>
            <person name="Schmutz J."/>
        </authorList>
    </citation>
    <scope>NUCLEOTIDE SEQUENCE</scope>
    <source>
        <strain evidence="1">AP13</strain>
    </source>
</reference>
<accession>A0A8T0WW61</accession>
<dbReference type="Proteomes" id="UP000823388">
    <property type="component" value="Chromosome 1N"/>
</dbReference>
<name>A0A8T0WW61_PANVG</name>